<dbReference type="OrthoDB" id="9801469at2"/>
<proteinExistence type="inferred from homology"/>
<name>A0A1A6C7N2_9GAMM</name>
<dbReference type="Proteomes" id="UP000029273">
    <property type="component" value="Unassembled WGS sequence"/>
</dbReference>
<organism evidence="2 3">
    <name type="scientific">Acidihalobacter prosperus</name>
    <dbReference type="NCBI Taxonomy" id="160660"/>
    <lineage>
        <taxon>Bacteria</taxon>
        <taxon>Pseudomonadati</taxon>
        <taxon>Pseudomonadota</taxon>
        <taxon>Gammaproteobacteria</taxon>
        <taxon>Chromatiales</taxon>
        <taxon>Ectothiorhodospiraceae</taxon>
        <taxon>Acidihalobacter</taxon>
    </lineage>
</organism>
<comment type="caution">
    <text evidence="2">The sequence shown here is derived from an EMBL/GenBank/DDBJ whole genome shotgun (WGS) entry which is preliminary data.</text>
</comment>
<keyword evidence="3" id="KW-1185">Reference proteome</keyword>
<evidence type="ECO:0000256" key="1">
    <source>
        <dbReference type="RuleBase" id="RU003860"/>
    </source>
</evidence>
<dbReference type="SUPFAM" id="SSF82657">
    <property type="entry name" value="BolA-like"/>
    <property type="match status" value="1"/>
</dbReference>
<evidence type="ECO:0000313" key="3">
    <source>
        <dbReference type="Proteomes" id="UP000029273"/>
    </source>
</evidence>
<comment type="similarity">
    <text evidence="1">Belongs to the BolA/IbaG family.</text>
</comment>
<dbReference type="InterPro" id="IPR002634">
    <property type="entry name" value="BolA"/>
</dbReference>
<sequence length="88" mass="9438">MQDGEIVRRVRARYPDAAIAVAGEDCSFELTVVSETFAGMGLLARQRAVLALFAEDIRRGTLHALSVTARTPAEQSDASAAGLTRLTF</sequence>
<dbReference type="Pfam" id="PF01722">
    <property type="entry name" value="BolA"/>
    <property type="match status" value="1"/>
</dbReference>
<dbReference type="EMBL" id="JQSG02000001">
    <property type="protein sequence ID" value="OBS10571.1"/>
    <property type="molecule type" value="Genomic_DNA"/>
</dbReference>
<gene>
    <name evidence="2" type="ORF">Thpro_020287</name>
</gene>
<dbReference type="GO" id="GO:0016226">
    <property type="term" value="P:iron-sulfur cluster assembly"/>
    <property type="evidence" value="ECO:0007669"/>
    <property type="project" value="TreeGrafter"/>
</dbReference>
<protein>
    <submittedName>
        <fullName evidence="2">BolA family protein</fullName>
    </submittedName>
</protein>
<accession>A0A1A6C7N2</accession>
<reference evidence="2 3" key="1">
    <citation type="journal article" date="2014" name="Genome Announc.">
        <title>Draft Genome Sequence of the Iron-Oxidizing, Acidophilic, and Halotolerant 'Thiobacillus prosperus' Type Strain DSM 5130.</title>
        <authorList>
            <person name="Ossandon F.J."/>
            <person name="Cardenas J.P."/>
            <person name="Corbett M."/>
            <person name="Quatrini R."/>
            <person name="Holmes D.S."/>
            <person name="Watkin E."/>
        </authorList>
    </citation>
    <scope>NUCLEOTIDE SEQUENCE [LARGE SCALE GENOMIC DNA]</scope>
    <source>
        <strain evidence="2 3">DSM 5130</strain>
    </source>
</reference>
<dbReference type="Gene3D" id="3.30.300.90">
    <property type="entry name" value="BolA-like"/>
    <property type="match status" value="1"/>
</dbReference>
<dbReference type="RefSeq" id="WP_052064654.1">
    <property type="nucleotide sequence ID" value="NZ_JQSG02000001.1"/>
</dbReference>
<dbReference type="PANTHER" id="PTHR46230:SF7">
    <property type="entry name" value="BOLA-LIKE PROTEIN 1"/>
    <property type="match status" value="1"/>
</dbReference>
<dbReference type="InterPro" id="IPR036065">
    <property type="entry name" value="BolA-like_sf"/>
</dbReference>
<evidence type="ECO:0000313" key="2">
    <source>
        <dbReference type="EMBL" id="OBS10571.1"/>
    </source>
</evidence>
<dbReference type="PANTHER" id="PTHR46230">
    <property type="match status" value="1"/>
</dbReference>
<dbReference type="AlphaFoldDB" id="A0A1A6C7N2"/>